<feature type="compositionally biased region" description="Low complexity" evidence="1">
    <location>
        <begin position="39"/>
        <end position="60"/>
    </location>
</feature>
<evidence type="ECO:0000313" key="3">
    <source>
        <dbReference type="Proteomes" id="UP000179627"/>
    </source>
</evidence>
<dbReference type="Proteomes" id="UP000179627">
    <property type="component" value="Unassembled WGS sequence"/>
</dbReference>
<name>A0A1S1RI71_9ACTN</name>
<reference evidence="3" key="1">
    <citation type="submission" date="2016-07" db="EMBL/GenBank/DDBJ databases">
        <title>Sequence Frankia sp. strain CcI1.17.</title>
        <authorList>
            <person name="Ghodhbane-Gtari F."/>
            <person name="Swanson E."/>
            <person name="Gueddou A."/>
            <person name="Morris K."/>
            <person name="Hezbri K."/>
            <person name="Ktari A."/>
            <person name="Nouioui I."/>
            <person name="Abebe-Akele F."/>
            <person name="Simpson S."/>
            <person name="Thomas K."/>
            <person name="Gtari M."/>
            <person name="Tisa L.S."/>
            <person name="Hurst S."/>
        </authorList>
    </citation>
    <scope>NUCLEOTIDE SEQUENCE [LARGE SCALE GENOMIC DNA]</scope>
    <source>
        <strain evidence="3">Cc1.17</strain>
    </source>
</reference>
<evidence type="ECO:0000313" key="2">
    <source>
        <dbReference type="EMBL" id="OHV44952.1"/>
    </source>
</evidence>
<evidence type="ECO:0008006" key="4">
    <source>
        <dbReference type="Google" id="ProtNLM"/>
    </source>
</evidence>
<dbReference type="EMBL" id="MBLM01000014">
    <property type="protein sequence ID" value="OHV44952.1"/>
    <property type="molecule type" value="Genomic_DNA"/>
</dbReference>
<accession>A0A1S1RI71</accession>
<evidence type="ECO:0000256" key="1">
    <source>
        <dbReference type="SAM" id="MobiDB-lite"/>
    </source>
</evidence>
<organism evidence="2 3">
    <name type="scientific">Parafrankia colletiae</name>
    <dbReference type="NCBI Taxonomy" id="573497"/>
    <lineage>
        <taxon>Bacteria</taxon>
        <taxon>Bacillati</taxon>
        <taxon>Actinomycetota</taxon>
        <taxon>Actinomycetes</taxon>
        <taxon>Frankiales</taxon>
        <taxon>Frankiaceae</taxon>
        <taxon>Parafrankia</taxon>
    </lineage>
</organism>
<feature type="region of interest" description="Disordered" evidence="1">
    <location>
        <begin position="39"/>
        <end position="96"/>
    </location>
</feature>
<keyword evidence="3" id="KW-1185">Reference proteome</keyword>
<proteinExistence type="predicted"/>
<protein>
    <recommendedName>
        <fullName evidence="4">DUF5642 domain-containing protein</fullName>
    </recommendedName>
</protein>
<gene>
    <name evidence="2" type="ORF">CC117_09600</name>
</gene>
<comment type="caution">
    <text evidence="2">The sequence shown here is derived from an EMBL/GenBank/DDBJ whole genome shotgun (WGS) entry which is preliminary data.</text>
</comment>
<dbReference type="AlphaFoldDB" id="A0A1S1RI71"/>
<sequence>MVAAGGFRRRRGSVAPWRGGLVAVATAFAVSACGGDEVAGSAAAGTAGPSGSASPAGETGLWPEDFVLTEGPATAGYTGAPEEPSGDGENGEGGENAAAESVLGADLAECLGMSNDDLEIEPEASAVGLTFTGADGFSMIDSSADILTEKQVVRDREMLANPRTPKCLEEAFAGLPDEPAEDDDVTTISFEAFPPPGSAAAYYRMTIRGSDPEDTFVGDMLFFIEGRVEVTTSYVTLEAEHEPERLQQIADQISDKLRNQKPRSIAGRPTEAGPVVRALAPLAS</sequence>